<accession>A0ABT4AW48</accession>
<comment type="caution">
    <text evidence="3">The sequence shown here is derived from an EMBL/GenBank/DDBJ whole genome shotgun (WGS) entry which is preliminary data.</text>
</comment>
<reference evidence="3" key="1">
    <citation type="submission" date="2022-11" db="EMBL/GenBank/DDBJ databases">
        <authorList>
            <person name="Somphong A."/>
            <person name="Phongsopitanun W."/>
        </authorList>
    </citation>
    <scope>NUCLEOTIDE SEQUENCE</scope>
    <source>
        <strain evidence="3">Pm04-4</strain>
    </source>
</reference>
<evidence type="ECO:0000313" key="4">
    <source>
        <dbReference type="Proteomes" id="UP001151002"/>
    </source>
</evidence>
<dbReference type="PANTHER" id="PTHR21666:SF270">
    <property type="entry name" value="MUREIN HYDROLASE ACTIVATOR ENVC"/>
    <property type="match status" value="1"/>
</dbReference>
<dbReference type="InterPro" id="IPR011055">
    <property type="entry name" value="Dup_hybrid_motif"/>
</dbReference>
<evidence type="ECO:0000256" key="1">
    <source>
        <dbReference type="SAM" id="MobiDB-lite"/>
    </source>
</evidence>
<protein>
    <submittedName>
        <fullName evidence="3">M23 family metallopeptidase</fullName>
    </submittedName>
</protein>
<dbReference type="SUPFAM" id="SSF51261">
    <property type="entry name" value="Duplicated hybrid motif"/>
    <property type="match status" value="1"/>
</dbReference>
<dbReference type="PANTHER" id="PTHR21666">
    <property type="entry name" value="PEPTIDASE-RELATED"/>
    <property type="match status" value="1"/>
</dbReference>
<organism evidence="3 4">
    <name type="scientific">Paractinoplanes pyxinae</name>
    <dbReference type="NCBI Taxonomy" id="2997416"/>
    <lineage>
        <taxon>Bacteria</taxon>
        <taxon>Bacillati</taxon>
        <taxon>Actinomycetota</taxon>
        <taxon>Actinomycetes</taxon>
        <taxon>Micromonosporales</taxon>
        <taxon>Micromonosporaceae</taxon>
        <taxon>Paractinoplanes</taxon>
    </lineage>
</organism>
<keyword evidence="4" id="KW-1185">Reference proteome</keyword>
<evidence type="ECO:0000313" key="3">
    <source>
        <dbReference type="EMBL" id="MCY1137920.1"/>
    </source>
</evidence>
<dbReference type="Proteomes" id="UP001151002">
    <property type="component" value="Unassembled WGS sequence"/>
</dbReference>
<dbReference type="Pfam" id="PF01551">
    <property type="entry name" value="Peptidase_M23"/>
    <property type="match status" value="1"/>
</dbReference>
<feature type="compositionally biased region" description="Basic residues" evidence="1">
    <location>
        <begin position="10"/>
        <end position="23"/>
    </location>
</feature>
<dbReference type="InterPro" id="IPR016047">
    <property type="entry name" value="M23ase_b-sheet_dom"/>
</dbReference>
<feature type="domain" description="M23ase beta-sheet core" evidence="2">
    <location>
        <begin position="166"/>
        <end position="256"/>
    </location>
</feature>
<evidence type="ECO:0000259" key="2">
    <source>
        <dbReference type="Pfam" id="PF01551"/>
    </source>
</evidence>
<feature type="region of interest" description="Disordered" evidence="1">
    <location>
        <begin position="1"/>
        <end position="31"/>
    </location>
</feature>
<dbReference type="CDD" id="cd12797">
    <property type="entry name" value="M23_peptidase"/>
    <property type="match status" value="1"/>
</dbReference>
<dbReference type="Gene3D" id="2.70.70.10">
    <property type="entry name" value="Glucose Permease (Domain IIA)"/>
    <property type="match status" value="1"/>
</dbReference>
<gene>
    <name evidence="3" type="ORF">OWR29_07915</name>
</gene>
<dbReference type="InterPro" id="IPR050570">
    <property type="entry name" value="Cell_wall_metabolism_enzyme"/>
</dbReference>
<proteinExistence type="predicted"/>
<feature type="compositionally biased region" description="Low complexity" evidence="1">
    <location>
        <begin position="98"/>
        <end position="123"/>
    </location>
</feature>
<feature type="region of interest" description="Disordered" evidence="1">
    <location>
        <begin position="98"/>
        <end position="125"/>
    </location>
</feature>
<sequence length="276" mass="28019">MAFQAETRSAGRHRREQAGRHRAPLSSAGPLHTSLAAASPLRTSLAAINPLQSDRGRAVLLTAALSGALVTGVAGGAAAATAAGSAAPVALVTAAPAPEPDAATPVDDSPWKPPAAGTAAGTPRKLKTRLVAPPPARMKTPAATGWVNPNPTGRVTSCYGQRWGRLHAGVDIAAPDGSPILAAGPGVVVRAGEAQGYGLAVLIDHGNGYLTHYGHMSAIAVHEGQRVEAGEQIGNEGSTGHSTGPHLHFEVHQGFYKNPIEPTAWLRAHGVTVPGC</sequence>
<name>A0ABT4AW48_9ACTN</name>
<dbReference type="EMBL" id="JAPNTZ010000002">
    <property type="protein sequence ID" value="MCY1137920.1"/>
    <property type="molecule type" value="Genomic_DNA"/>
</dbReference>
<dbReference type="RefSeq" id="WP_267561852.1">
    <property type="nucleotide sequence ID" value="NZ_JAPNTZ010000002.1"/>
</dbReference>